<evidence type="ECO:0000256" key="2">
    <source>
        <dbReference type="ARBA" id="ARBA00022747"/>
    </source>
</evidence>
<name>A0ABX0DKH8_9MICC</name>
<proteinExistence type="inferred from homology"/>
<keyword evidence="5" id="KW-0378">Hydrolase</keyword>
<dbReference type="PANTHER" id="PTHR30408">
    <property type="entry name" value="TYPE-1 RESTRICTION ENZYME ECOKI SPECIFICITY PROTEIN"/>
    <property type="match status" value="1"/>
</dbReference>
<dbReference type="InterPro" id="IPR000055">
    <property type="entry name" value="Restrct_endonuc_typeI_TRD"/>
</dbReference>
<dbReference type="SUPFAM" id="SSF116734">
    <property type="entry name" value="DNA methylase specificity domain"/>
    <property type="match status" value="2"/>
</dbReference>
<feature type="domain" description="Type I restriction modification DNA specificity" evidence="4">
    <location>
        <begin position="19"/>
        <end position="181"/>
    </location>
</feature>
<sequence>MTVVESAIQETGGTPLAILRDICRFDSGGTPDRANSDFYGGTTPWISGADIAPDGRLSPRSQITELALTRSAARVVGPGTILLVTRTSVGKVAIAPYPVSFSQDITAITPSPEALDTSYLVEFLKSQQDYFTGNARGATIKGITRDVVRNLSIPLPRLPEQRRIAAILDKADRLRAQRREALAHLDALTQSIFNDMFVLNLNTFTEVHDLGNVCDFYAGSSLRGGESWTGQDHGFLQLKVSDMNRRGNEVQIRGAALWSGKPGAKSATLPAGSIIFPKRGASIATNKKRTVMRPAVLDPNLMGITPRASVDIYYLHHWFEKFDLTSLSSGSSVPQLNKKDLFPVQIPVPPLELQQTFARRVAGVERLKEQHRTQLAELDTLFESLQHRAFRGEL</sequence>
<reference evidence="5 6" key="1">
    <citation type="submission" date="2020-02" db="EMBL/GenBank/DDBJ databases">
        <title>Genome sequence of the type strain DSM 27180 of Arthrobacter silviterrae.</title>
        <authorList>
            <person name="Gao J."/>
            <person name="Sun J."/>
        </authorList>
    </citation>
    <scope>NUCLEOTIDE SEQUENCE [LARGE SCALE GENOMIC DNA]</scope>
    <source>
        <strain evidence="5 6">DSM 27180</strain>
    </source>
</reference>
<dbReference type="InterPro" id="IPR044946">
    <property type="entry name" value="Restrct_endonuc_typeI_TRD_sf"/>
</dbReference>
<feature type="domain" description="Type I restriction modification DNA specificity" evidence="4">
    <location>
        <begin position="265"/>
        <end position="376"/>
    </location>
</feature>
<dbReference type="RefSeq" id="WP_165183403.1">
    <property type="nucleotide sequence ID" value="NZ_JAAKZI010000040.1"/>
</dbReference>
<dbReference type="Pfam" id="PF01420">
    <property type="entry name" value="Methylase_S"/>
    <property type="match status" value="2"/>
</dbReference>
<evidence type="ECO:0000313" key="6">
    <source>
        <dbReference type="Proteomes" id="UP000479226"/>
    </source>
</evidence>
<evidence type="ECO:0000259" key="4">
    <source>
        <dbReference type="Pfam" id="PF01420"/>
    </source>
</evidence>
<comment type="caution">
    <text evidence="5">The sequence shown here is derived from an EMBL/GenBank/DDBJ whole genome shotgun (WGS) entry which is preliminary data.</text>
</comment>
<dbReference type="PANTHER" id="PTHR30408:SF12">
    <property type="entry name" value="TYPE I RESTRICTION ENZYME MJAVIII SPECIFICITY SUBUNIT"/>
    <property type="match status" value="1"/>
</dbReference>
<gene>
    <name evidence="5" type="ORF">G6N77_17225</name>
</gene>
<dbReference type="InterPro" id="IPR052021">
    <property type="entry name" value="Type-I_RS_S_subunit"/>
</dbReference>
<dbReference type="EMBL" id="JAAKZI010000040">
    <property type="protein sequence ID" value="NGN85190.1"/>
    <property type="molecule type" value="Genomic_DNA"/>
</dbReference>
<keyword evidence="5" id="KW-0255">Endonuclease</keyword>
<dbReference type="Gene3D" id="3.90.220.20">
    <property type="entry name" value="DNA methylase specificity domains"/>
    <property type="match status" value="2"/>
</dbReference>
<comment type="similarity">
    <text evidence="1">Belongs to the type-I restriction system S methylase family.</text>
</comment>
<dbReference type="GO" id="GO:0004519">
    <property type="term" value="F:endonuclease activity"/>
    <property type="evidence" value="ECO:0007669"/>
    <property type="project" value="UniProtKB-KW"/>
</dbReference>
<evidence type="ECO:0000256" key="3">
    <source>
        <dbReference type="ARBA" id="ARBA00023125"/>
    </source>
</evidence>
<accession>A0ABX0DKH8</accession>
<evidence type="ECO:0000313" key="5">
    <source>
        <dbReference type="EMBL" id="NGN85190.1"/>
    </source>
</evidence>
<keyword evidence="6" id="KW-1185">Reference proteome</keyword>
<keyword evidence="2" id="KW-0680">Restriction system</keyword>
<organism evidence="5 6">
    <name type="scientific">Arthrobacter silviterrae</name>
    <dbReference type="NCBI Taxonomy" id="2026658"/>
    <lineage>
        <taxon>Bacteria</taxon>
        <taxon>Bacillati</taxon>
        <taxon>Actinomycetota</taxon>
        <taxon>Actinomycetes</taxon>
        <taxon>Micrococcales</taxon>
        <taxon>Micrococcaceae</taxon>
        <taxon>Arthrobacter</taxon>
    </lineage>
</organism>
<evidence type="ECO:0000256" key="1">
    <source>
        <dbReference type="ARBA" id="ARBA00010923"/>
    </source>
</evidence>
<keyword evidence="5" id="KW-0540">Nuclease</keyword>
<protein>
    <submittedName>
        <fullName evidence="5">Restriction endonuclease subunit S</fullName>
    </submittedName>
</protein>
<dbReference type="CDD" id="cd17513">
    <property type="entry name" value="RMtype1_S_AveSPN6ORF1907P_TRD2-CR2_like"/>
    <property type="match status" value="1"/>
</dbReference>
<dbReference type="Proteomes" id="UP000479226">
    <property type="component" value="Unassembled WGS sequence"/>
</dbReference>
<keyword evidence="3" id="KW-0238">DNA-binding</keyword>